<dbReference type="SUPFAM" id="SSF56507">
    <property type="entry name" value="Methionine synthase activation domain-like"/>
    <property type="match status" value="1"/>
</dbReference>
<accession>A0A0W8FSF6</accession>
<reference evidence="1" key="1">
    <citation type="journal article" date="2015" name="Proc. Natl. Acad. Sci. U.S.A.">
        <title>Networks of energetic and metabolic interactions define dynamics in microbial communities.</title>
        <authorList>
            <person name="Embree M."/>
            <person name="Liu J.K."/>
            <person name="Al-Bassam M.M."/>
            <person name="Zengler K."/>
        </authorList>
    </citation>
    <scope>NUCLEOTIDE SEQUENCE</scope>
</reference>
<gene>
    <name evidence="1" type="ORF">ASZ90_006512</name>
</gene>
<evidence type="ECO:0000313" key="1">
    <source>
        <dbReference type="EMBL" id="KUG23705.1"/>
    </source>
</evidence>
<proteinExistence type="predicted"/>
<organism evidence="1">
    <name type="scientific">hydrocarbon metagenome</name>
    <dbReference type="NCBI Taxonomy" id="938273"/>
    <lineage>
        <taxon>unclassified sequences</taxon>
        <taxon>metagenomes</taxon>
        <taxon>ecological metagenomes</taxon>
    </lineage>
</organism>
<dbReference type="EMBL" id="LNQE01000890">
    <property type="protein sequence ID" value="KUG23705.1"/>
    <property type="molecule type" value="Genomic_DNA"/>
</dbReference>
<dbReference type="GO" id="GO:0008705">
    <property type="term" value="F:methionine synthase activity"/>
    <property type="evidence" value="ECO:0007669"/>
    <property type="project" value="InterPro"/>
</dbReference>
<comment type="caution">
    <text evidence="1">The sequence shown here is derived from an EMBL/GenBank/DDBJ whole genome shotgun (WGS) entry which is preliminary data.</text>
</comment>
<protein>
    <submittedName>
        <fullName evidence="1">Methionine synthase i, cobalamin-binding domain</fullName>
    </submittedName>
</protein>
<name>A0A0W8FSF6_9ZZZZ</name>
<dbReference type="InterPro" id="IPR037010">
    <property type="entry name" value="VitB12-dep_Met_synth_activ_sf"/>
</dbReference>
<dbReference type="Gene3D" id="3.40.109.40">
    <property type="match status" value="1"/>
</dbReference>
<dbReference type="AlphaFoldDB" id="A0A0W8FSF6"/>
<sequence>MDKVIIDEIPFSLDMNLLVNGLRLKENASAINTLSKLAADAMRIGRPKALYKITSAEYPDENSVEINKVVLHSRLLKNNLRKSDIMLPFLCTCGTELEDWSQQFTDIVQKYWVNTIQDYALGSAIKALEASVQERYHPQNLSAMNPGSLDDWPIQEQNNLFHLFGDDAVRIGVTLTEGFMMKPLKSMSGIFFASDEGFVNCQFCPLEKCPGRRAPYQKSLAHSVDHKGCDA</sequence>